<proteinExistence type="predicted"/>
<accession>A0AAV5TLR6</accession>
<feature type="chain" id="PRO_5043854059" evidence="1">
    <location>
        <begin position="27"/>
        <end position="83"/>
    </location>
</feature>
<gene>
    <name evidence="2" type="ORF">PENTCL1PPCAC_17358</name>
</gene>
<feature type="non-terminal residue" evidence="2">
    <location>
        <position position="1"/>
    </location>
</feature>
<evidence type="ECO:0000313" key="2">
    <source>
        <dbReference type="EMBL" id="GMS95183.1"/>
    </source>
</evidence>
<keyword evidence="1" id="KW-0732">Signal</keyword>
<dbReference type="EMBL" id="BTSX01000004">
    <property type="protein sequence ID" value="GMS95183.1"/>
    <property type="molecule type" value="Genomic_DNA"/>
</dbReference>
<dbReference type="AlphaFoldDB" id="A0AAV5TLR6"/>
<dbReference type="Proteomes" id="UP001432027">
    <property type="component" value="Unassembled WGS sequence"/>
</dbReference>
<name>A0AAV5TLR6_9BILA</name>
<organism evidence="2 3">
    <name type="scientific">Pristionchus entomophagus</name>
    <dbReference type="NCBI Taxonomy" id="358040"/>
    <lineage>
        <taxon>Eukaryota</taxon>
        <taxon>Metazoa</taxon>
        <taxon>Ecdysozoa</taxon>
        <taxon>Nematoda</taxon>
        <taxon>Chromadorea</taxon>
        <taxon>Rhabditida</taxon>
        <taxon>Rhabditina</taxon>
        <taxon>Diplogasteromorpha</taxon>
        <taxon>Diplogasteroidea</taxon>
        <taxon>Neodiplogasteridae</taxon>
        <taxon>Pristionchus</taxon>
    </lineage>
</organism>
<evidence type="ECO:0000256" key="1">
    <source>
        <dbReference type="SAM" id="SignalP"/>
    </source>
</evidence>
<reference evidence="2" key="1">
    <citation type="submission" date="2023-10" db="EMBL/GenBank/DDBJ databases">
        <title>Genome assembly of Pristionchus species.</title>
        <authorList>
            <person name="Yoshida K."/>
            <person name="Sommer R.J."/>
        </authorList>
    </citation>
    <scope>NUCLEOTIDE SEQUENCE</scope>
    <source>
        <strain evidence="2">RS0144</strain>
    </source>
</reference>
<keyword evidence="3" id="KW-1185">Reference proteome</keyword>
<comment type="caution">
    <text evidence="2">The sequence shown here is derived from an EMBL/GenBank/DDBJ whole genome shotgun (WGS) entry which is preliminary data.</text>
</comment>
<evidence type="ECO:0000313" key="3">
    <source>
        <dbReference type="Proteomes" id="UP001432027"/>
    </source>
</evidence>
<feature type="signal peptide" evidence="1">
    <location>
        <begin position="1"/>
        <end position="26"/>
    </location>
</feature>
<sequence>ESVSQSESNMKSAFCLLFLLVVSVLSDDVTLNGALKINEGSPRQQIPKSIGSEESGFETEAIKTAHRYLQKILRQERAKLGSE</sequence>
<protein>
    <submittedName>
        <fullName evidence="2">Uncharacterized protein</fullName>
    </submittedName>
</protein>